<name>A0A914I5D5_GLORO</name>
<reference evidence="2" key="1">
    <citation type="submission" date="2022-11" db="UniProtKB">
        <authorList>
            <consortium name="WormBaseParasite"/>
        </authorList>
    </citation>
    <scope>IDENTIFICATION</scope>
</reference>
<proteinExistence type="predicted"/>
<dbReference type="WBParaSite" id="Gr19_v10_g7476.t1">
    <property type="protein sequence ID" value="Gr19_v10_g7476.t1"/>
    <property type="gene ID" value="Gr19_v10_g7476"/>
</dbReference>
<evidence type="ECO:0000313" key="1">
    <source>
        <dbReference type="Proteomes" id="UP000887572"/>
    </source>
</evidence>
<evidence type="ECO:0000313" key="2">
    <source>
        <dbReference type="WBParaSite" id="Gr19_v10_g7476.t1"/>
    </source>
</evidence>
<protein>
    <submittedName>
        <fullName evidence="2">Uncharacterized protein</fullName>
    </submittedName>
</protein>
<organism evidence="1 2">
    <name type="scientific">Globodera rostochiensis</name>
    <name type="common">Golden nematode worm</name>
    <name type="synonym">Heterodera rostochiensis</name>
    <dbReference type="NCBI Taxonomy" id="31243"/>
    <lineage>
        <taxon>Eukaryota</taxon>
        <taxon>Metazoa</taxon>
        <taxon>Ecdysozoa</taxon>
        <taxon>Nematoda</taxon>
        <taxon>Chromadorea</taxon>
        <taxon>Rhabditida</taxon>
        <taxon>Tylenchina</taxon>
        <taxon>Tylenchomorpha</taxon>
        <taxon>Tylenchoidea</taxon>
        <taxon>Heteroderidae</taxon>
        <taxon>Heteroderinae</taxon>
        <taxon>Globodera</taxon>
    </lineage>
</organism>
<accession>A0A914I5D5</accession>
<dbReference type="AlphaFoldDB" id="A0A914I5D5"/>
<keyword evidence="1" id="KW-1185">Reference proteome</keyword>
<sequence length="85" mass="9513">MRRHFGVSRGGTDGTVNDIALYSNSPPLGTFFARTVCTTFVVVRCCSAPANVFDLCDWRWVENFCRIELSKRGPWGGWIASPIEL</sequence>
<dbReference type="Proteomes" id="UP000887572">
    <property type="component" value="Unplaced"/>
</dbReference>